<dbReference type="PIRSF" id="PIRSF007028">
    <property type="entry name" value="UCP007028"/>
    <property type="match status" value="1"/>
</dbReference>
<proteinExistence type="predicted"/>
<sequence length="120" mass="13627">MPEYVDGFVVVVPANRIADYTKMSKQAAKVWMEYGALDYRENVSDDLEVDFGKTFTKLTKRQDGEVVVFAWITYKSKAQRNAVNKKVMADPRIAAMCNPESSPFDPKRMSYGGFKTIVKV</sequence>
<dbReference type="InterPro" id="IPR011008">
    <property type="entry name" value="Dimeric_a/b-barrel"/>
</dbReference>
<evidence type="ECO:0000313" key="1">
    <source>
        <dbReference type="EMBL" id="WRQ87455.1"/>
    </source>
</evidence>
<evidence type="ECO:0000313" key="2">
    <source>
        <dbReference type="Proteomes" id="UP000738431"/>
    </source>
</evidence>
<keyword evidence="2" id="KW-1185">Reference proteome</keyword>
<organism evidence="1 2">
    <name type="scientific">Actomonas aquatica</name>
    <dbReference type="NCBI Taxonomy" id="2866162"/>
    <lineage>
        <taxon>Bacteria</taxon>
        <taxon>Pseudomonadati</taxon>
        <taxon>Verrucomicrobiota</taxon>
        <taxon>Opitutia</taxon>
        <taxon>Opitutales</taxon>
        <taxon>Opitutaceae</taxon>
        <taxon>Actomonas</taxon>
    </lineage>
</organism>
<dbReference type="EMBL" id="CP139781">
    <property type="protein sequence ID" value="WRQ87455.1"/>
    <property type="molecule type" value="Genomic_DNA"/>
</dbReference>
<dbReference type="InterPro" id="IPR009874">
    <property type="entry name" value="DUF1428"/>
</dbReference>
<dbReference type="Pfam" id="PF07237">
    <property type="entry name" value="DUF1428"/>
    <property type="match status" value="1"/>
</dbReference>
<dbReference type="Gene3D" id="3.30.70.100">
    <property type="match status" value="1"/>
</dbReference>
<protein>
    <submittedName>
        <fullName evidence="1">DUF1428 domain-containing protein</fullName>
    </submittedName>
</protein>
<accession>A0ABZ1C7T7</accession>
<dbReference type="Proteomes" id="UP000738431">
    <property type="component" value="Chromosome"/>
</dbReference>
<gene>
    <name evidence="1" type="ORF">K1X11_021790</name>
</gene>
<reference evidence="1 2" key="1">
    <citation type="submission" date="2023-12" db="EMBL/GenBank/DDBJ databases">
        <title>Description of an unclassified Opitutus bacterium of Verrucomicrobiota.</title>
        <authorList>
            <person name="Zhang D.-F."/>
        </authorList>
    </citation>
    <scope>NUCLEOTIDE SEQUENCE [LARGE SCALE GENOMIC DNA]</scope>
    <source>
        <strain evidence="1 2">WL0086</strain>
    </source>
</reference>
<dbReference type="SUPFAM" id="SSF54909">
    <property type="entry name" value="Dimeric alpha+beta barrel"/>
    <property type="match status" value="1"/>
</dbReference>
<dbReference type="RefSeq" id="WP_221030381.1">
    <property type="nucleotide sequence ID" value="NZ_CP139781.1"/>
</dbReference>
<name>A0ABZ1C7T7_9BACT</name>